<dbReference type="EMBL" id="CADIKH010000014">
    <property type="protein sequence ID" value="CAB3758592.1"/>
    <property type="molecule type" value="Genomic_DNA"/>
</dbReference>
<evidence type="ECO:0000313" key="2">
    <source>
        <dbReference type="Proteomes" id="UP000494363"/>
    </source>
</evidence>
<dbReference type="RefSeq" id="WP_175227603.1">
    <property type="nucleotide sequence ID" value="NZ_CADIKH010000014.1"/>
</dbReference>
<reference evidence="1 2" key="1">
    <citation type="submission" date="2020-04" db="EMBL/GenBank/DDBJ databases">
        <authorList>
            <person name="De Canck E."/>
        </authorList>
    </citation>
    <scope>NUCLEOTIDE SEQUENCE [LARGE SCALE GENOMIC DNA]</scope>
    <source>
        <strain evidence="1 2">LMG 29542</strain>
    </source>
</reference>
<name>A0A6J5E0A6_9BURK</name>
<dbReference type="Proteomes" id="UP000494363">
    <property type="component" value="Unassembled WGS sequence"/>
</dbReference>
<proteinExistence type="predicted"/>
<gene>
    <name evidence="1" type="ORF">LMG29542_03381</name>
</gene>
<protein>
    <recommendedName>
        <fullName evidence="3">Phage tail assembly protein</fullName>
    </recommendedName>
</protein>
<accession>A0A6J5E0A6</accession>
<dbReference type="AlphaFoldDB" id="A0A6J5E0A6"/>
<organism evidence="1 2">
    <name type="scientific">Paraburkholderia humisilvae</name>
    <dbReference type="NCBI Taxonomy" id="627669"/>
    <lineage>
        <taxon>Bacteria</taxon>
        <taxon>Pseudomonadati</taxon>
        <taxon>Pseudomonadota</taxon>
        <taxon>Betaproteobacteria</taxon>
        <taxon>Burkholderiales</taxon>
        <taxon>Burkholderiaceae</taxon>
        <taxon>Paraburkholderia</taxon>
    </lineage>
</organism>
<evidence type="ECO:0008006" key="3">
    <source>
        <dbReference type="Google" id="ProtNLM"/>
    </source>
</evidence>
<sequence length="110" mass="12307">MNDRLPATQREKLFVVQPKETVVETDSFGAVTLRAMNVRRFRELSQKLTDDRPEDFGYDLLCEMARGPNGERFTPSAIAGLPAHVLPDLRKLVDATVLLCGHKPADAKKD</sequence>
<evidence type="ECO:0000313" key="1">
    <source>
        <dbReference type="EMBL" id="CAB3758592.1"/>
    </source>
</evidence>
<keyword evidence="2" id="KW-1185">Reference proteome</keyword>